<evidence type="ECO:0000313" key="3">
    <source>
        <dbReference type="Proteomes" id="UP000008744"/>
    </source>
</evidence>
<feature type="compositionally biased region" description="Polar residues" evidence="1">
    <location>
        <begin position="107"/>
        <end position="124"/>
    </location>
</feature>
<dbReference type="AlphaFoldDB" id="B4H122"/>
<evidence type="ECO:0000256" key="1">
    <source>
        <dbReference type="SAM" id="MobiDB-lite"/>
    </source>
</evidence>
<feature type="region of interest" description="Disordered" evidence="1">
    <location>
        <begin position="1"/>
        <end position="24"/>
    </location>
</feature>
<name>B4H122_DROPE</name>
<sequence length="158" mass="17816">MSNAIKSPKYASTEAPDREHSRLQATTRCTTNRQTYLATHISVNDWRGPGDVNEDGGRRMEDGGWVWGPGIGMEIEGLDCKLRTGHWARLWPELKMTNDHKTREQQSESGSEDVNGQNGNNTMRVRNDSLEMANGSSVPKEEMEMERCTQIGRKYGSK</sequence>
<feature type="compositionally biased region" description="Basic and acidic residues" evidence="1">
    <location>
        <begin position="97"/>
        <end position="106"/>
    </location>
</feature>
<proteinExistence type="predicted"/>
<gene>
    <name evidence="2" type="primary">Dper\GL15902</name>
    <name evidence="2" type="ORF">Dper_GL15902</name>
</gene>
<evidence type="ECO:0000313" key="2">
    <source>
        <dbReference type="EMBL" id="EDW29938.1"/>
    </source>
</evidence>
<protein>
    <submittedName>
        <fullName evidence="2">GL15902</fullName>
    </submittedName>
</protein>
<dbReference type="Proteomes" id="UP000008744">
    <property type="component" value="Unassembled WGS sequence"/>
</dbReference>
<dbReference type="HOGENOM" id="CLU_1671154_0_0_1"/>
<feature type="region of interest" description="Disordered" evidence="1">
    <location>
        <begin position="97"/>
        <end position="158"/>
    </location>
</feature>
<dbReference type="EMBL" id="CH479201">
    <property type="protein sequence ID" value="EDW29938.1"/>
    <property type="molecule type" value="Genomic_DNA"/>
</dbReference>
<reference evidence="2 3" key="1">
    <citation type="journal article" date="2007" name="Nature">
        <title>Evolution of genes and genomes on the Drosophila phylogeny.</title>
        <authorList>
            <consortium name="Drosophila 12 Genomes Consortium"/>
            <person name="Clark A.G."/>
            <person name="Eisen M.B."/>
            <person name="Smith D.R."/>
            <person name="Bergman C.M."/>
            <person name="Oliver B."/>
            <person name="Markow T.A."/>
            <person name="Kaufman T.C."/>
            <person name="Kellis M."/>
            <person name="Gelbart W."/>
            <person name="Iyer V.N."/>
            <person name="Pollard D.A."/>
            <person name="Sackton T.B."/>
            <person name="Larracuente A.M."/>
            <person name="Singh N.D."/>
            <person name="Abad J.P."/>
            <person name="Abt D.N."/>
            <person name="Adryan B."/>
            <person name="Aguade M."/>
            <person name="Akashi H."/>
            <person name="Anderson W.W."/>
            <person name="Aquadro C.F."/>
            <person name="Ardell D.H."/>
            <person name="Arguello R."/>
            <person name="Artieri C.G."/>
            <person name="Barbash D.A."/>
            <person name="Barker D."/>
            <person name="Barsanti P."/>
            <person name="Batterham P."/>
            <person name="Batzoglou S."/>
            <person name="Begun D."/>
            <person name="Bhutkar A."/>
            <person name="Blanco E."/>
            <person name="Bosak S.A."/>
            <person name="Bradley R.K."/>
            <person name="Brand A.D."/>
            <person name="Brent M.R."/>
            <person name="Brooks A.N."/>
            <person name="Brown R.H."/>
            <person name="Butlin R.K."/>
            <person name="Caggese C."/>
            <person name="Calvi B.R."/>
            <person name="Bernardo de Carvalho A."/>
            <person name="Caspi A."/>
            <person name="Castrezana S."/>
            <person name="Celniker S.E."/>
            <person name="Chang J.L."/>
            <person name="Chapple C."/>
            <person name="Chatterji S."/>
            <person name="Chinwalla A."/>
            <person name="Civetta A."/>
            <person name="Clifton S.W."/>
            <person name="Comeron J.M."/>
            <person name="Costello J.C."/>
            <person name="Coyne J.A."/>
            <person name="Daub J."/>
            <person name="David R.G."/>
            <person name="Delcher A.L."/>
            <person name="Delehaunty K."/>
            <person name="Do C.B."/>
            <person name="Ebling H."/>
            <person name="Edwards K."/>
            <person name="Eickbush T."/>
            <person name="Evans J.D."/>
            <person name="Filipski A."/>
            <person name="Findeiss S."/>
            <person name="Freyhult E."/>
            <person name="Fulton L."/>
            <person name="Fulton R."/>
            <person name="Garcia A.C."/>
            <person name="Gardiner A."/>
            <person name="Garfield D.A."/>
            <person name="Garvin B.E."/>
            <person name="Gibson G."/>
            <person name="Gilbert D."/>
            <person name="Gnerre S."/>
            <person name="Godfrey J."/>
            <person name="Good R."/>
            <person name="Gotea V."/>
            <person name="Gravely B."/>
            <person name="Greenberg A.J."/>
            <person name="Griffiths-Jones S."/>
            <person name="Gross S."/>
            <person name="Guigo R."/>
            <person name="Gustafson E.A."/>
            <person name="Haerty W."/>
            <person name="Hahn M.W."/>
            <person name="Halligan D.L."/>
            <person name="Halpern A.L."/>
            <person name="Halter G.M."/>
            <person name="Han M.V."/>
            <person name="Heger A."/>
            <person name="Hillier L."/>
            <person name="Hinrichs A.S."/>
            <person name="Holmes I."/>
            <person name="Hoskins R.A."/>
            <person name="Hubisz M.J."/>
            <person name="Hultmark D."/>
            <person name="Huntley M.A."/>
            <person name="Jaffe D.B."/>
            <person name="Jagadeeshan S."/>
            <person name="Jeck W.R."/>
            <person name="Johnson J."/>
            <person name="Jones C.D."/>
            <person name="Jordan W.C."/>
            <person name="Karpen G.H."/>
            <person name="Kataoka E."/>
            <person name="Keightley P.D."/>
            <person name="Kheradpour P."/>
            <person name="Kirkness E.F."/>
            <person name="Koerich L.B."/>
            <person name="Kristiansen K."/>
            <person name="Kudrna D."/>
            <person name="Kulathinal R.J."/>
            <person name="Kumar S."/>
            <person name="Kwok R."/>
            <person name="Lander E."/>
            <person name="Langley C.H."/>
            <person name="Lapoint R."/>
            <person name="Lazzaro B.P."/>
            <person name="Lee S.J."/>
            <person name="Levesque L."/>
            <person name="Li R."/>
            <person name="Lin C.F."/>
            <person name="Lin M.F."/>
            <person name="Lindblad-Toh K."/>
            <person name="Llopart A."/>
            <person name="Long M."/>
            <person name="Low L."/>
            <person name="Lozovsky E."/>
            <person name="Lu J."/>
            <person name="Luo M."/>
            <person name="Machado C.A."/>
            <person name="Makalowski W."/>
            <person name="Marzo M."/>
            <person name="Matsuda M."/>
            <person name="Matzkin L."/>
            <person name="McAllister B."/>
            <person name="McBride C.S."/>
            <person name="McKernan B."/>
            <person name="McKernan K."/>
            <person name="Mendez-Lago M."/>
            <person name="Minx P."/>
            <person name="Mollenhauer M.U."/>
            <person name="Montooth K."/>
            <person name="Mount S.M."/>
            <person name="Mu X."/>
            <person name="Myers E."/>
            <person name="Negre B."/>
            <person name="Newfeld S."/>
            <person name="Nielsen R."/>
            <person name="Noor M.A."/>
            <person name="O'Grady P."/>
            <person name="Pachter L."/>
            <person name="Papaceit M."/>
            <person name="Parisi M.J."/>
            <person name="Parisi M."/>
            <person name="Parts L."/>
            <person name="Pedersen J.S."/>
            <person name="Pesole G."/>
            <person name="Phillippy A.M."/>
            <person name="Ponting C.P."/>
            <person name="Pop M."/>
            <person name="Porcelli D."/>
            <person name="Powell J.R."/>
            <person name="Prohaska S."/>
            <person name="Pruitt K."/>
            <person name="Puig M."/>
            <person name="Quesneville H."/>
            <person name="Ram K.R."/>
            <person name="Rand D."/>
            <person name="Rasmussen M.D."/>
            <person name="Reed L.K."/>
            <person name="Reenan R."/>
            <person name="Reily A."/>
            <person name="Remington K.A."/>
            <person name="Rieger T.T."/>
            <person name="Ritchie M.G."/>
            <person name="Robin C."/>
            <person name="Rogers Y.H."/>
            <person name="Rohde C."/>
            <person name="Rozas J."/>
            <person name="Rubenfield M.J."/>
            <person name="Ruiz A."/>
            <person name="Russo S."/>
            <person name="Salzberg S.L."/>
            <person name="Sanchez-Gracia A."/>
            <person name="Saranga D.J."/>
            <person name="Sato H."/>
            <person name="Schaeffer S.W."/>
            <person name="Schatz M.C."/>
            <person name="Schlenke T."/>
            <person name="Schwartz R."/>
            <person name="Segarra C."/>
            <person name="Singh R.S."/>
            <person name="Sirot L."/>
            <person name="Sirota M."/>
            <person name="Sisneros N.B."/>
            <person name="Smith C.D."/>
            <person name="Smith T.F."/>
            <person name="Spieth J."/>
            <person name="Stage D.E."/>
            <person name="Stark A."/>
            <person name="Stephan W."/>
            <person name="Strausberg R.L."/>
            <person name="Strempel S."/>
            <person name="Sturgill D."/>
            <person name="Sutton G."/>
            <person name="Sutton G.G."/>
            <person name="Tao W."/>
            <person name="Teichmann S."/>
            <person name="Tobari Y.N."/>
            <person name="Tomimura Y."/>
            <person name="Tsolas J.M."/>
            <person name="Valente V.L."/>
            <person name="Venter E."/>
            <person name="Venter J.C."/>
            <person name="Vicario S."/>
            <person name="Vieira F.G."/>
            <person name="Vilella A.J."/>
            <person name="Villasante A."/>
            <person name="Walenz B."/>
            <person name="Wang J."/>
            <person name="Wasserman M."/>
            <person name="Watts T."/>
            <person name="Wilson D."/>
            <person name="Wilson R.K."/>
            <person name="Wing R.A."/>
            <person name="Wolfner M.F."/>
            <person name="Wong A."/>
            <person name="Wong G.K."/>
            <person name="Wu C.I."/>
            <person name="Wu G."/>
            <person name="Yamamoto D."/>
            <person name="Yang H.P."/>
            <person name="Yang S.P."/>
            <person name="Yorke J.A."/>
            <person name="Yoshida K."/>
            <person name="Zdobnov E."/>
            <person name="Zhang P."/>
            <person name="Zhang Y."/>
            <person name="Zimin A.V."/>
            <person name="Baldwin J."/>
            <person name="Abdouelleil A."/>
            <person name="Abdulkadir J."/>
            <person name="Abebe A."/>
            <person name="Abera B."/>
            <person name="Abreu J."/>
            <person name="Acer S.C."/>
            <person name="Aftuck L."/>
            <person name="Alexander A."/>
            <person name="An P."/>
            <person name="Anderson E."/>
            <person name="Anderson S."/>
            <person name="Arachi H."/>
            <person name="Azer M."/>
            <person name="Bachantsang P."/>
            <person name="Barry A."/>
            <person name="Bayul T."/>
            <person name="Berlin A."/>
            <person name="Bessette D."/>
            <person name="Bloom T."/>
            <person name="Blye J."/>
            <person name="Boguslavskiy L."/>
            <person name="Bonnet C."/>
            <person name="Boukhgalter B."/>
            <person name="Bourzgui I."/>
            <person name="Brown A."/>
            <person name="Cahill P."/>
            <person name="Channer S."/>
            <person name="Cheshatsang Y."/>
            <person name="Chuda L."/>
            <person name="Citroen M."/>
            <person name="Collymore A."/>
            <person name="Cooke P."/>
            <person name="Costello M."/>
            <person name="D'Aco K."/>
            <person name="Daza R."/>
            <person name="De Haan G."/>
            <person name="DeGray S."/>
            <person name="DeMaso C."/>
            <person name="Dhargay N."/>
            <person name="Dooley K."/>
            <person name="Dooley E."/>
            <person name="Doricent M."/>
            <person name="Dorje P."/>
            <person name="Dorjee K."/>
            <person name="Dupes A."/>
            <person name="Elong R."/>
            <person name="Falk J."/>
            <person name="Farina A."/>
            <person name="Faro S."/>
            <person name="Ferguson D."/>
            <person name="Fisher S."/>
            <person name="Foley C.D."/>
            <person name="Franke A."/>
            <person name="Friedrich D."/>
            <person name="Gadbois L."/>
            <person name="Gearin G."/>
            <person name="Gearin C.R."/>
            <person name="Giannoukos G."/>
            <person name="Goode T."/>
            <person name="Graham J."/>
            <person name="Grandbois E."/>
            <person name="Grewal S."/>
            <person name="Gyaltsen K."/>
            <person name="Hafez N."/>
            <person name="Hagos B."/>
            <person name="Hall J."/>
            <person name="Henson C."/>
            <person name="Hollinger A."/>
            <person name="Honan T."/>
            <person name="Huard M.D."/>
            <person name="Hughes L."/>
            <person name="Hurhula B."/>
            <person name="Husby M.E."/>
            <person name="Kamat A."/>
            <person name="Kanga B."/>
            <person name="Kashin S."/>
            <person name="Khazanovich D."/>
            <person name="Kisner P."/>
            <person name="Lance K."/>
            <person name="Lara M."/>
            <person name="Lee W."/>
            <person name="Lennon N."/>
            <person name="Letendre F."/>
            <person name="LeVine R."/>
            <person name="Lipovsky A."/>
            <person name="Liu X."/>
            <person name="Liu J."/>
            <person name="Liu S."/>
            <person name="Lokyitsang T."/>
            <person name="Lokyitsang Y."/>
            <person name="Lubonja R."/>
            <person name="Lui A."/>
            <person name="MacDonald P."/>
            <person name="Magnisalis V."/>
            <person name="Maru K."/>
            <person name="Matthews C."/>
            <person name="McCusker W."/>
            <person name="McDonough S."/>
            <person name="Mehta T."/>
            <person name="Meldrim J."/>
            <person name="Meneus L."/>
            <person name="Mihai O."/>
            <person name="Mihalev A."/>
            <person name="Mihova T."/>
            <person name="Mittelman R."/>
            <person name="Mlenga V."/>
            <person name="Montmayeur A."/>
            <person name="Mulrain L."/>
            <person name="Navidi A."/>
            <person name="Naylor J."/>
            <person name="Negash T."/>
            <person name="Nguyen T."/>
            <person name="Nguyen N."/>
            <person name="Nicol R."/>
            <person name="Norbu C."/>
            <person name="Norbu N."/>
            <person name="Novod N."/>
            <person name="O'Neill B."/>
            <person name="Osman S."/>
            <person name="Markiewicz E."/>
            <person name="Oyono O.L."/>
            <person name="Patti C."/>
            <person name="Phunkhang P."/>
            <person name="Pierre F."/>
            <person name="Priest M."/>
            <person name="Raghuraman S."/>
            <person name="Rege F."/>
            <person name="Reyes R."/>
            <person name="Rise C."/>
            <person name="Rogov P."/>
            <person name="Ross K."/>
            <person name="Ryan E."/>
            <person name="Settipalli S."/>
            <person name="Shea T."/>
            <person name="Sherpa N."/>
            <person name="Shi L."/>
            <person name="Shih D."/>
            <person name="Sparrow T."/>
            <person name="Spaulding J."/>
            <person name="Stalker J."/>
            <person name="Stange-Thomann N."/>
            <person name="Stavropoulos S."/>
            <person name="Stone C."/>
            <person name="Strader C."/>
            <person name="Tesfaye S."/>
            <person name="Thomson T."/>
            <person name="Thoulutsang Y."/>
            <person name="Thoulutsang D."/>
            <person name="Topham K."/>
            <person name="Topping I."/>
            <person name="Tsamla T."/>
            <person name="Vassiliev H."/>
            <person name="Vo A."/>
            <person name="Wangchuk T."/>
            <person name="Wangdi T."/>
            <person name="Weiand M."/>
            <person name="Wilkinson J."/>
            <person name="Wilson A."/>
            <person name="Yadav S."/>
            <person name="Young G."/>
            <person name="Yu Q."/>
            <person name="Zembek L."/>
            <person name="Zhong D."/>
            <person name="Zimmer A."/>
            <person name="Zwirko Z."/>
            <person name="Jaffe D.B."/>
            <person name="Alvarez P."/>
            <person name="Brockman W."/>
            <person name="Butler J."/>
            <person name="Chin C."/>
            <person name="Gnerre S."/>
            <person name="Grabherr M."/>
            <person name="Kleber M."/>
            <person name="Mauceli E."/>
            <person name="MacCallum I."/>
        </authorList>
    </citation>
    <scope>NUCLEOTIDE SEQUENCE [LARGE SCALE GENOMIC DNA]</scope>
    <source>
        <strain evidence="3">MSH-3 / Tucson 14011-0111.49</strain>
    </source>
</reference>
<accession>B4H122</accession>
<keyword evidence="3" id="KW-1185">Reference proteome</keyword>
<organism evidence="3">
    <name type="scientific">Drosophila persimilis</name>
    <name type="common">Fruit fly</name>
    <dbReference type="NCBI Taxonomy" id="7234"/>
    <lineage>
        <taxon>Eukaryota</taxon>
        <taxon>Metazoa</taxon>
        <taxon>Ecdysozoa</taxon>
        <taxon>Arthropoda</taxon>
        <taxon>Hexapoda</taxon>
        <taxon>Insecta</taxon>
        <taxon>Pterygota</taxon>
        <taxon>Neoptera</taxon>
        <taxon>Endopterygota</taxon>
        <taxon>Diptera</taxon>
        <taxon>Brachycera</taxon>
        <taxon>Muscomorpha</taxon>
        <taxon>Ephydroidea</taxon>
        <taxon>Drosophilidae</taxon>
        <taxon>Drosophila</taxon>
        <taxon>Sophophora</taxon>
    </lineage>
</organism>